<feature type="domain" description="HTH deoR-type" evidence="3">
    <location>
        <begin position="27"/>
        <end position="82"/>
    </location>
</feature>
<protein>
    <submittedName>
        <fullName evidence="4">Putative DNA-binding transcriptional regulator YafY</fullName>
    </submittedName>
</protein>
<dbReference type="PIRSF" id="PIRSF016838">
    <property type="entry name" value="PafC"/>
    <property type="match status" value="1"/>
</dbReference>
<dbReference type="Pfam" id="PF13280">
    <property type="entry name" value="WYL"/>
    <property type="match status" value="1"/>
</dbReference>
<dbReference type="GO" id="GO:0003677">
    <property type="term" value="F:DNA binding"/>
    <property type="evidence" value="ECO:0007669"/>
    <property type="project" value="UniProtKB-KW"/>
</dbReference>
<dbReference type="Proteomes" id="UP000256869">
    <property type="component" value="Unassembled WGS sequence"/>
</dbReference>
<keyword evidence="1" id="KW-0805">Transcription regulation</keyword>
<keyword evidence="2" id="KW-0804">Transcription</keyword>
<evidence type="ECO:0000259" key="3">
    <source>
        <dbReference type="PROSITE" id="PS51000"/>
    </source>
</evidence>
<dbReference type="InterPro" id="IPR051534">
    <property type="entry name" value="CBASS_pafABC_assoc_protein"/>
</dbReference>
<dbReference type="PANTHER" id="PTHR34580:SF1">
    <property type="entry name" value="PROTEIN PAFC"/>
    <property type="match status" value="1"/>
</dbReference>
<evidence type="ECO:0000313" key="5">
    <source>
        <dbReference type="Proteomes" id="UP000256869"/>
    </source>
</evidence>
<dbReference type="InterPro" id="IPR013196">
    <property type="entry name" value="HTH_11"/>
</dbReference>
<proteinExistence type="predicted"/>
<dbReference type="InterPro" id="IPR026881">
    <property type="entry name" value="WYL_dom"/>
</dbReference>
<dbReference type="Pfam" id="PF08279">
    <property type="entry name" value="HTH_11"/>
    <property type="match status" value="1"/>
</dbReference>
<dbReference type="PROSITE" id="PS52050">
    <property type="entry name" value="WYL"/>
    <property type="match status" value="1"/>
</dbReference>
<dbReference type="SUPFAM" id="SSF46785">
    <property type="entry name" value="Winged helix' DNA-binding domain"/>
    <property type="match status" value="1"/>
</dbReference>
<dbReference type="InterPro" id="IPR057727">
    <property type="entry name" value="WCX_dom"/>
</dbReference>
<dbReference type="InterPro" id="IPR036390">
    <property type="entry name" value="WH_DNA-bd_sf"/>
</dbReference>
<reference evidence="4 5" key="1">
    <citation type="submission" date="2018-07" db="EMBL/GenBank/DDBJ databases">
        <title>Genomic Encyclopedia of Type Strains, Phase III (KMG-III): the genomes of soil and plant-associated and newly described type strains.</title>
        <authorList>
            <person name="Whitman W."/>
        </authorList>
    </citation>
    <scope>NUCLEOTIDE SEQUENCE [LARGE SCALE GENOMIC DNA]</scope>
    <source>
        <strain evidence="4 5">CECT 8236</strain>
    </source>
</reference>
<dbReference type="AlphaFoldDB" id="A0A3D9IWD2"/>
<keyword evidence="5" id="KW-1185">Reference proteome</keyword>
<gene>
    <name evidence="4" type="ORF">DFP95_101472</name>
</gene>
<evidence type="ECO:0000256" key="2">
    <source>
        <dbReference type="ARBA" id="ARBA00023163"/>
    </source>
</evidence>
<dbReference type="InterPro" id="IPR001034">
    <property type="entry name" value="DeoR_HTH"/>
</dbReference>
<dbReference type="Pfam" id="PF25583">
    <property type="entry name" value="WCX"/>
    <property type="match status" value="1"/>
</dbReference>
<dbReference type="InterPro" id="IPR036388">
    <property type="entry name" value="WH-like_DNA-bd_sf"/>
</dbReference>
<dbReference type="PROSITE" id="PS51000">
    <property type="entry name" value="HTH_DEOR_2"/>
    <property type="match status" value="1"/>
</dbReference>
<evidence type="ECO:0000313" key="4">
    <source>
        <dbReference type="EMBL" id="RED65974.1"/>
    </source>
</evidence>
<dbReference type="Gene3D" id="1.10.10.10">
    <property type="entry name" value="Winged helix-like DNA-binding domain superfamily/Winged helix DNA-binding domain"/>
    <property type="match status" value="1"/>
</dbReference>
<name>A0A3D9IWD2_9BACL</name>
<dbReference type="PANTHER" id="PTHR34580">
    <property type="match status" value="1"/>
</dbReference>
<accession>A0A3D9IWD2</accession>
<keyword evidence="4" id="KW-0238">DNA-binding</keyword>
<dbReference type="GO" id="GO:0003700">
    <property type="term" value="F:DNA-binding transcription factor activity"/>
    <property type="evidence" value="ECO:0007669"/>
    <property type="project" value="InterPro"/>
</dbReference>
<sequence>MKVKNVVEYCLSQTFYNYFTNGAISIKLERLISITYALLNNEVISASELADKYQVSQRTIYRDIEAIGAAGIPVVSYQGVNGGFGIIEEYKMDKSLLRTVDIQSLITLLHSTATVFKDYRAEETLNRLQTIRQGDPNPSLTLDFGSWRTNNEILHTLRKAIEEQNVIRLEYTNAGNETTDRVIEPVGLHFKYYSWYLHGFCRERKDYRVFKLSRITGIQCLKERIIGNHAQAPRDIWNNFKPSPEMDEAEIVVSGSSITKALDTFYGDDLQFNEDGTLTCNTTFNAKEPEWLLSIVLGFGENAVVNRPEELKRLLREKIVKMLQRYPEV</sequence>
<organism evidence="4 5">
    <name type="scientific">Cohnella lupini</name>
    <dbReference type="NCBI Taxonomy" id="1294267"/>
    <lineage>
        <taxon>Bacteria</taxon>
        <taxon>Bacillati</taxon>
        <taxon>Bacillota</taxon>
        <taxon>Bacilli</taxon>
        <taxon>Bacillales</taxon>
        <taxon>Paenibacillaceae</taxon>
        <taxon>Cohnella</taxon>
    </lineage>
</organism>
<dbReference type="EMBL" id="QRDY01000001">
    <property type="protein sequence ID" value="RED65974.1"/>
    <property type="molecule type" value="Genomic_DNA"/>
</dbReference>
<dbReference type="InterPro" id="IPR028349">
    <property type="entry name" value="PafC-like"/>
</dbReference>
<evidence type="ECO:0000256" key="1">
    <source>
        <dbReference type="ARBA" id="ARBA00023015"/>
    </source>
</evidence>
<comment type="caution">
    <text evidence="4">The sequence shown here is derived from an EMBL/GenBank/DDBJ whole genome shotgun (WGS) entry which is preliminary data.</text>
</comment>